<comment type="caution">
    <text evidence="1">The sequence shown here is derived from an EMBL/GenBank/DDBJ whole genome shotgun (WGS) entry which is preliminary data.</text>
</comment>
<proteinExistence type="predicted"/>
<reference evidence="1 2" key="1">
    <citation type="submission" date="2020-04" db="EMBL/GenBank/DDBJ databases">
        <title>Plant Genome Project.</title>
        <authorList>
            <person name="Zhang R.-G."/>
        </authorList>
    </citation>
    <scope>NUCLEOTIDE SEQUENCE [LARGE SCALE GENOMIC DNA]</scope>
    <source>
        <strain evidence="1">YNK0</strain>
        <tissue evidence="1">Leaf</tissue>
    </source>
</reference>
<organism evidence="1 2">
    <name type="scientific">Tetracentron sinense</name>
    <name type="common">Spur-leaf</name>
    <dbReference type="NCBI Taxonomy" id="13715"/>
    <lineage>
        <taxon>Eukaryota</taxon>
        <taxon>Viridiplantae</taxon>
        <taxon>Streptophyta</taxon>
        <taxon>Embryophyta</taxon>
        <taxon>Tracheophyta</taxon>
        <taxon>Spermatophyta</taxon>
        <taxon>Magnoliopsida</taxon>
        <taxon>Trochodendrales</taxon>
        <taxon>Trochodendraceae</taxon>
        <taxon>Tetracentron</taxon>
    </lineage>
</organism>
<gene>
    <name evidence="1" type="ORF">HHK36_011327</name>
</gene>
<dbReference type="Proteomes" id="UP000655225">
    <property type="component" value="Unassembled WGS sequence"/>
</dbReference>
<dbReference type="OrthoDB" id="1928532at2759"/>
<evidence type="ECO:0000313" key="2">
    <source>
        <dbReference type="Proteomes" id="UP000655225"/>
    </source>
</evidence>
<keyword evidence="2" id="KW-1185">Reference proteome</keyword>
<dbReference type="EMBL" id="JABCRI010000007">
    <property type="protein sequence ID" value="KAF8403227.1"/>
    <property type="molecule type" value="Genomic_DNA"/>
</dbReference>
<dbReference type="AlphaFoldDB" id="A0A834ZAZ4"/>
<evidence type="ECO:0000313" key="1">
    <source>
        <dbReference type="EMBL" id="KAF8403227.1"/>
    </source>
</evidence>
<name>A0A834ZAZ4_TETSI</name>
<protein>
    <submittedName>
        <fullName evidence="1">Uncharacterized protein</fullName>
    </submittedName>
</protein>
<sequence length="167" mass="18343">MAASVARRSAFLRTLWRTTNSGSISHSVSPPSIRSNFMFRQTRISPLSCPSRIRRESLFLNSLLPLHSAIASACLISKLPNEASTSTEGHRAIEPSVWVAKGGKLLMLIKELEKGLGSSSQLLSYGGLMPVPRPTLLPYMADPWVDLLTISVPSNTEWFAKVVRLQP</sequence>
<accession>A0A834ZAZ4</accession>